<dbReference type="RefSeq" id="WP_326296517.1">
    <property type="nucleotide sequence ID" value="NZ_JAYLLH010000006.1"/>
</dbReference>
<keyword evidence="3" id="KW-1185">Reference proteome</keyword>
<sequence length="352" mass="37230">MRHALIGLMLCALGACSTPVTPPASPPVEAVELPAASLPGTGNPSPYGAIVRREAQNDETGAGHVTNIAYQNDFGQDEFRVENIAFGGTTTYTRGDPVTGVAQLGRFGVYEGTERLVDPVTGDTLQTFDYRLVAARGANGATEVAIVRSGSTVDQGFGGFIFQRNAFDDNGDETYFVMPMEGDAYFAGDYAGIRVFEGHDGLEYVVGRAVLLVDFEDAYEGGFGPILQVTNRRAYDVNGTEVTASIVQALEGQYGALPGLRDANGTATLPEVLAAVGPETFDRNGEFNGPANVWVLTPEGRWTALSQGTMHGVMTNEEPGFEAVGVVVLSGDDPRLSGTRVVETGGFVVVRE</sequence>
<keyword evidence="1" id="KW-0732">Signal</keyword>
<evidence type="ECO:0000256" key="1">
    <source>
        <dbReference type="SAM" id="SignalP"/>
    </source>
</evidence>
<evidence type="ECO:0000313" key="3">
    <source>
        <dbReference type="Proteomes" id="UP001348149"/>
    </source>
</evidence>
<dbReference type="Proteomes" id="UP001348149">
    <property type="component" value="Unassembled WGS sequence"/>
</dbReference>
<feature type="chain" id="PRO_5047377125" evidence="1">
    <location>
        <begin position="18"/>
        <end position="352"/>
    </location>
</feature>
<dbReference type="EMBL" id="JAYLLH010000006">
    <property type="protein sequence ID" value="MEC3860883.1"/>
    <property type="molecule type" value="Genomic_DNA"/>
</dbReference>
<name>A0ABU6HEI8_9RHOB</name>
<dbReference type="PROSITE" id="PS51257">
    <property type="entry name" value="PROKAR_LIPOPROTEIN"/>
    <property type="match status" value="1"/>
</dbReference>
<evidence type="ECO:0000313" key="2">
    <source>
        <dbReference type="EMBL" id="MEC3860883.1"/>
    </source>
</evidence>
<proteinExistence type="predicted"/>
<feature type="signal peptide" evidence="1">
    <location>
        <begin position="1"/>
        <end position="17"/>
    </location>
</feature>
<accession>A0ABU6HEI8</accession>
<protein>
    <submittedName>
        <fullName evidence="2">Uncharacterized protein</fullName>
    </submittedName>
</protein>
<comment type="caution">
    <text evidence="2">The sequence shown here is derived from an EMBL/GenBank/DDBJ whole genome shotgun (WGS) entry which is preliminary data.</text>
</comment>
<reference evidence="2 3" key="1">
    <citation type="submission" date="2024-01" db="EMBL/GenBank/DDBJ databases">
        <title>Mesobacterium rodlantinim sp. nov., isolated from shallow sea hydrothermal systems off Kueishantao Island.</title>
        <authorList>
            <person name="Su Z."/>
            <person name="Tang K."/>
        </authorList>
    </citation>
    <scope>NUCLEOTIDE SEQUENCE [LARGE SCALE GENOMIC DNA]</scope>
    <source>
        <strain evidence="2 3">TK19101</strain>
    </source>
</reference>
<gene>
    <name evidence="2" type="ORF">VK792_06275</name>
</gene>
<organism evidence="2 3">
    <name type="scientific">Mesobacterium hydrothermale</name>
    <dbReference type="NCBI Taxonomy" id="3111907"/>
    <lineage>
        <taxon>Bacteria</taxon>
        <taxon>Pseudomonadati</taxon>
        <taxon>Pseudomonadota</taxon>
        <taxon>Alphaproteobacteria</taxon>
        <taxon>Rhodobacterales</taxon>
        <taxon>Roseobacteraceae</taxon>
        <taxon>Mesobacterium</taxon>
    </lineage>
</organism>